<keyword evidence="1" id="KW-0812">Transmembrane</keyword>
<evidence type="ECO:0000313" key="2">
    <source>
        <dbReference type="EMBL" id="RVT92365.1"/>
    </source>
</evidence>
<name>A0A437M463_9SPHN</name>
<dbReference type="AlphaFoldDB" id="A0A437M463"/>
<dbReference type="EMBL" id="SACN01000001">
    <property type="protein sequence ID" value="RVT92365.1"/>
    <property type="molecule type" value="Genomic_DNA"/>
</dbReference>
<reference evidence="2 3" key="1">
    <citation type="submission" date="2019-01" db="EMBL/GenBank/DDBJ databases">
        <authorList>
            <person name="Chen W.-M."/>
        </authorList>
    </citation>
    <scope>NUCLEOTIDE SEQUENCE [LARGE SCALE GENOMIC DNA]</scope>
    <source>
        <strain evidence="2 3">CCP-7</strain>
    </source>
</reference>
<evidence type="ECO:0000313" key="3">
    <source>
        <dbReference type="Proteomes" id="UP000282971"/>
    </source>
</evidence>
<protein>
    <submittedName>
        <fullName evidence="2">Uncharacterized protein</fullName>
    </submittedName>
</protein>
<dbReference type="OrthoDB" id="7391705at2"/>
<gene>
    <name evidence="2" type="ORF">EOD43_00010</name>
</gene>
<dbReference type="Proteomes" id="UP000282971">
    <property type="component" value="Unassembled WGS sequence"/>
</dbReference>
<organism evidence="2 3">
    <name type="scientific">Sphingomonas crocodyli</name>
    <dbReference type="NCBI Taxonomy" id="1979270"/>
    <lineage>
        <taxon>Bacteria</taxon>
        <taxon>Pseudomonadati</taxon>
        <taxon>Pseudomonadota</taxon>
        <taxon>Alphaproteobacteria</taxon>
        <taxon>Sphingomonadales</taxon>
        <taxon>Sphingomonadaceae</taxon>
        <taxon>Sphingomonas</taxon>
    </lineage>
</organism>
<feature type="transmembrane region" description="Helical" evidence="1">
    <location>
        <begin position="31"/>
        <end position="49"/>
    </location>
</feature>
<proteinExistence type="predicted"/>
<sequence length="112" mass="12002">MSRRPNPQPPRLSDPQTASAAWARYRWIMRWVLAAAVAAVGATILYLRADGSPLSWATLIAVIAGVGLSVLLAGALMGLLFMSAGSGHDADVAAFRPEDKSGDWLDRRDPDK</sequence>
<evidence type="ECO:0000256" key="1">
    <source>
        <dbReference type="SAM" id="Phobius"/>
    </source>
</evidence>
<feature type="transmembrane region" description="Helical" evidence="1">
    <location>
        <begin position="55"/>
        <end position="81"/>
    </location>
</feature>
<comment type="caution">
    <text evidence="2">The sequence shown here is derived from an EMBL/GenBank/DDBJ whole genome shotgun (WGS) entry which is preliminary data.</text>
</comment>
<keyword evidence="1" id="KW-1133">Transmembrane helix</keyword>
<accession>A0A437M463</accession>
<dbReference type="RefSeq" id="WP_127739897.1">
    <property type="nucleotide sequence ID" value="NZ_SACN01000001.1"/>
</dbReference>
<keyword evidence="1" id="KW-0472">Membrane</keyword>
<keyword evidence="3" id="KW-1185">Reference proteome</keyword>